<keyword evidence="3" id="KW-1185">Reference proteome</keyword>
<evidence type="ECO:0000256" key="1">
    <source>
        <dbReference type="SAM" id="MobiDB-lite"/>
    </source>
</evidence>
<dbReference type="GeneID" id="111303478"/>
<dbReference type="PROSITE" id="PS00636">
    <property type="entry name" value="DNAJ_1"/>
    <property type="match status" value="1"/>
</dbReference>
<protein>
    <submittedName>
        <fullName evidence="4">Chaperone protein dnaJ 11, chloroplastic-like</fullName>
    </submittedName>
</protein>
<dbReference type="InterPro" id="IPR018253">
    <property type="entry name" value="DnaJ_domain_CS"/>
</dbReference>
<dbReference type="PANTHER" id="PTHR44240">
    <property type="entry name" value="DNAJ DOMAIN (PROKARYOTIC HEAT SHOCK PROTEIN)-RELATED"/>
    <property type="match status" value="1"/>
</dbReference>
<evidence type="ECO:0000313" key="4">
    <source>
        <dbReference type="RefSeq" id="XP_022755547.1"/>
    </source>
</evidence>
<feature type="compositionally biased region" description="Low complexity" evidence="1">
    <location>
        <begin position="146"/>
        <end position="160"/>
    </location>
</feature>
<evidence type="ECO:0000313" key="3">
    <source>
        <dbReference type="Proteomes" id="UP000515121"/>
    </source>
</evidence>
<dbReference type="SUPFAM" id="SSF46565">
    <property type="entry name" value="Chaperone J-domain"/>
    <property type="match status" value="1"/>
</dbReference>
<proteinExistence type="predicted"/>
<dbReference type="OrthoDB" id="445556at2759"/>
<dbReference type="KEGG" id="dzi:111303478"/>
<sequence length="168" mass="18415">MASVSSTLASFSSSSAHFMGPQISIKKPSSMPTRVQFRPLRISASCTSTVEREISHIASPSSLYEVLGIPVGATCQEIKAAYRRLARVLHPDVSSNGQNSATAHEFIKVHEAYSTLSDPEKRNDYDRMLFSRLRRSFAMSASAASMSSSTSSGFSGYTSRTWETDQCW</sequence>
<dbReference type="AlphaFoldDB" id="A0A6P5ZSN0"/>
<dbReference type="Proteomes" id="UP000515121">
    <property type="component" value="Unplaced"/>
</dbReference>
<organism evidence="3 4">
    <name type="scientific">Durio zibethinus</name>
    <name type="common">Durian</name>
    <dbReference type="NCBI Taxonomy" id="66656"/>
    <lineage>
        <taxon>Eukaryota</taxon>
        <taxon>Viridiplantae</taxon>
        <taxon>Streptophyta</taxon>
        <taxon>Embryophyta</taxon>
        <taxon>Tracheophyta</taxon>
        <taxon>Spermatophyta</taxon>
        <taxon>Magnoliopsida</taxon>
        <taxon>eudicotyledons</taxon>
        <taxon>Gunneridae</taxon>
        <taxon>Pentapetalae</taxon>
        <taxon>rosids</taxon>
        <taxon>malvids</taxon>
        <taxon>Malvales</taxon>
        <taxon>Malvaceae</taxon>
        <taxon>Helicteroideae</taxon>
        <taxon>Durio</taxon>
    </lineage>
</organism>
<evidence type="ECO:0000259" key="2">
    <source>
        <dbReference type="PROSITE" id="PS50076"/>
    </source>
</evidence>
<dbReference type="PROSITE" id="PS50076">
    <property type="entry name" value="DNAJ_2"/>
    <property type="match status" value="1"/>
</dbReference>
<dbReference type="SMART" id="SM00271">
    <property type="entry name" value="DnaJ"/>
    <property type="match status" value="1"/>
</dbReference>
<dbReference type="InterPro" id="IPR036869">
    <property type="entry name" value="J_dom_sf"/>
</dbReference>
<dbReference type="Pfam" id="PF00226">
    <property type="entry name" value="DnaJ"/>
    <property type="match status" value="1"/>
</dbReference>
<reference evidence="4" key="1">
    <citation type="submission" date="2025-08" db="UniProtKB">
        <authorList>
            <consortium name="RefSeq"/>
        </authorList>
    </citation>
    <scope>IDENTIFICATION</scope>
    <source>
        <tissue evidence="4">Fruit stalk</tissue>
    </source>
</reference>
<dbReference type="CDD" id="cd06257">
    <property type="entry name" value="DnaJ"/>
    <property type="match status" value="1"/>
</dbReference>
<feature type="domain" description="J" evidence="2">
    <location>
        <begin position="62"/>
        <end position="129"/>
    </location>
</feature>
<dbReference type="InterPro" id="IPR052276">
    <property type="entry name" value="Diphthamide-biosynth_chaperone"/>
</dbReference>
<dbReference type="PANTHER" id="PTHR44240:SF22">
    <property type="entry name" value="CHAPERONE PROTEIN DNAJ 11, CHLOROPLASTIC-LIKE"/>
    <property type="match status" value="1"/>
</dbReference>
<dbReference type="Gene3D" id="1.10.287.110">
    <property type="entry name" value="DnaJ domain"/>
    <property type="match status" value="1"/>
</dbReference>
<feature type="region of interest" description="Disordered" evidence="1">
    <location>
        <begin position="146"/>
        <end position="168"/>
    </location>
</feature>
<name>A0A6P5ZSN0_DURZI</name>
<dbReference type="InterPro" id="IPR001623">
    <property type="entry name" value="DnaJ_domain"/>
</dbReference>
<dbReference type="RefSeq" id="XP_022755547.1">
    <property type="nucleotide sequence ID" value="XM_022899812.1"/>
</dbReference>
<gene>
    <name evidence="4" type="primary">LOC111303478</name>
</gene>
<accession>A0A6P5ZSN0</accession>
<dbReference type="PRINTS" id="PR00625">
    <property type="entry name" value="JDOMAIN"/>
</dbReference>